<dbReference type="PANTHER" id="PTHR22799:SF1">
    <property type="entry name" value="C-TYPE LECTIN DOMAIN FAMILY 11 MEMBER A"/>
    <property type="match status" value="1"/>
</dbReference>
<dbReference type="Gene3D" id="3.10.100.10">
    <property type="entry name" value="Mannose-Binding Protein A, subunit A"/>
    <property type="match status" value="1"/>
</dbReference>
<feature type="region of interest" description="Disordered" evidence="5">
    <location>
        <begin position="191"/>
        <end position="312"/>
    </location>
</feature>
<keyword evidence="9" id="KW-1185">Reference proteome</keyword>
<organism evidence="8 9">
    <name type="scientific">Sinanodonta woodiana</name>
    <name type="common">Chinese pond mussel</name>
    <name type="synonym">Anodonta woodiana</name>
    <dbReference type="NCBI Taxonomy" id="1069815"/>
    <lineage>
        <taxon>Eukaryota</taxon>
        <taxon>Metazoa</taxon>
        <taxon>Spiralia</taxon>
        <taxon>Lophotrochozoa</taxon>
        <taxon>Mollusca</taxon>
        <taxon>Bivalvia</taxon>
        <taxon>Autobranchia</taxon>
        <taxon>Heteroconchia</taxon>
        <taxon>Palaeoheterodonta</taxon>
        <taxon>Unionida</taxon>
        <taxon>Unionoidea</taxon>
        <taxon>Unionidae</taxon>
        <taxon>Unioninae</taxon>
        <taxon>Sinanodonta</taxon>
    </lineage>
</organism>
<feature type="compositionally biased region" description="Low complexity" evidence="5">
    <location>
        <begin position="191"/>
        <end position="244"/>
    </location>
</feature>
<evidence type="ECO:0000256" key="4">
    <source>
        <dbReference type="ARBA" id="ARBA00022734"/>
    </source>
</evidence>
<dbReference type="EMBL" id="JBJQND010000011">
    <property type="protein sequence ID" value="KAL3862510.1"/>
    <property type="molecule type" value="Genomic_DNA"/>
</dbReference>
<dbReference type="SMART" id="SM00034">
    <property type="entry name" value="CLECT"/>
    <property type="match status" value="1"/>
</dbReference>
<feature type="domain" description="C-type lectin" evidence="7">
    <location>
        <begin position="56"/>
        <end position="169"/>
    </location>
</feature>
<dbReference type="GO" id="GO:0030246">
    <property type="term" value="F:carbohydrate binding"/>
    <property type="evidence" value="ECO:0007669"/>
    <property type="project" value="UniProtKB-KW"/>
</dbReference>
<dbReference type="InterPro" id="IPR051663">
    <property type="entry name" value="CLec_Tetranectin-domain"/>
</dbReference>
<feature type="region of interest" description="Disordered" evidence="5">
    <location>
        <begin position="391"/>
        <end position="418"/>
    </location>
</feature>
<evidence type="ECO:0000256" key="5">
    <source>
        <dbReference type="SAM" id="MobiDB-lite"/>
    </source>
</evidence>
<reference evidence="8 9" key="1">
    <citation type="submission" date="2024-11" db="EMBL/GenBank/DDBJ databases">
        <title>Chromosome-level genome assembly of the freshwater bivalve Anodonta woodiana.</title>
        <authorList>
            <person name="Chen X."/>
        </authorList>
    </citation>
    <scope>NUCLEOTIDE SEQUENCE [LARGE SCALE GENOMIC DNA]</scope>
    <source>
        <strain evidence="8">MN2024</strain>
        <tissue evidence="8">Gills</tissue>
    </source>
</reference>
<comment type="caution">
    <text evidence="8">The sequence shown here is derived from an EMBL/GenBank/DDBJ whole genome shotgun (WGS) entry which is preliminary data.</text>
</comment>
<dbReference type="SUPFAM" id="SSF56436">
    <property type="entry name" value="C-type lectin-like"/>
    <property type="match status" value="1"/>
</dbReference>
<dbReference type="InterPro" id="IPR016186">
    <property type="entry name" value="C-type_lectin-like/link_sf"/>
</dbReference>
<evidence type="ECO:0000313" key="9">
    <source>
        <dbReference type="Proteomes" id="UP001634394"/>
    </source>
</evidence>
<dbReference type="Pfam" id="PF00059">
    <property type="entry name" value="Lectin_C"/>
    <property type="match status" value="1"/>
</dbReference>
<evidence type="ECO:0000256" key="1">
    <source>
        <dbReference type="ARBA" id="ARBA00004613"/>
    </source>
</evidence>
<sequence length="418" mass="44705">MAKSGAFVRLHATLSLLRILIFINETDRGSGFLLGDVASLSRCPVTVLRTQFLKAYREKCFEFVIDHETYWDNADKDCRSRGGHLATIGDQETQAFVMDTLRSIGFNKHGLWIGLNDREHEQHWVWATGENLGSYRNWGDKQGNGITHLTDDCVHLRYIDSGHWHDSPCHLGTYHYTYICQYLLTSATVSPSNASKSTSSSSPTSQTMNRTATAAATSTSSPSPTSQTMNRTATSAATSTSSSSPISQTMNRTATAAATSTSSPSPISQTMNRAATAAATSTSSSTTSSTTDTTTTTLSTRISPTTISKSTANPISTTTAATKATTSIASSLIITTLMVSSTTIPTETTKSTIEAVDANTISSTSTPQLATITTTLPMTSRNLSKTTILTVTTPTPPITSTATPTTDERKTPKPFKSE</sequence>
<accession>A0ABD3VQ01</accession>
<evidence type="ECO:0000256" key="6">
    <source>
        <dbReference type="SAM" id="SignalP"/>
    </source>
</evidence>
<feature type="signal peptide" evidence="6">
    <location>
        <begin position="1"/>
        <end position="31"/>
    </location>
</feature>
<comment type="subcellular location">
    <subcellularLocation>
        <location evidence="1">Secreted</location>
    </subcellularLocation>
</comment>
<dbReference type="InterPro" id="IPR016187">
    <property type="entry name" value="CTDL_fold"/>
</dbReference>
<evidence type="ECO:0000256" key="3">
    <source>
        <dbReference type="ARBA" id="ARBA00022729"/>
    </source>
</evidence>
<feature type="compositionally biased region" description="Low complexity" evidence="5">
    <location>
        <begin position="391"/>
        <end position="405"/>
    </location>
</feature>
<dbReference type="PROSITE" id="PS50041">
    <property type="entry name" value="C_TYPE_LECTIN_2"/>
    <property type="match status" value="1"/>
</dbReference>
<dbReference type="CDD" id="cd00037">
    <property type="entry name" value="CLECT"/>
    <property type="match status" value="1"/>
</dbReference>
<feature type="chain" id="PRO_5044751587" description="C-type lectin domain-containing protein" evidence="6">
    <location>
        <begin position="32"/>
        <end position="418"/>
    </location>
</feature>
<proteinExistence type="predicted"/>
<dbReference type="AlphaFoldDB" id="A0ABD3VQ01"/>
<feature type="compositionally biased region" description="Low complexity" evidence="5">
    <location>
        <begin position="274"/>
        <end position="308"/>
    </location>
</feature>
<protein>
    <recommendedName>
        <fullName evidence="7">C-type lectin domain-containing protein</fullName>
    </recommendedName>
</protein>
<dbReference type="GO" id="GO:0005576">
    <property type="term" value="C:extracellular region"/>
    <property type="evidence" value="ECO:0007669"/>
    <property type="project" value="UniProtKB-SubCell"/>
</dbReference>
<evidence type="ECO:0000259" key="7">
    <source>
        <dbReference type="PROSITE" id="PS50041"/>
    </source>
</evidence>
<evidence type="ECO:0000313" key="8">
    <source>
        <dbReference type="EMBL" id="KAL3862510.1"/>
    </source>
</evidence>
<feature type="compositionally biased region" description="Basic and acidic residues" evidence="5">
    <location>
        <begin position="406"/>
        <end position="418"/>
    </location>
</feature>
<dbReference type="InterPro" id="IPR001304">
    <property type="entry name" value="C-type_lectin-like"/>
</dbReference>
<gene>
    <name evidence="8" type="ORF">ACJMK2_008470</name>
</gene>
<dbReference type="PANTHER" id="PTHR22799">
    <property type="entry name" value="TETRANECTIN-RELATED"/>
    <property type="match status" value="1"/>
</dbReference>
<keyword evidence="2" id="KW-0964">Secreted</keyword>
<dbReference type="Proteomes" id="UP001634394">
    <property type="component" value="Unassembled WGS sequence"/>
</dbReference>
<feature type="compositionally biased region" description="Low complexity" evidence="5">
    <location>
        <begin position="253"/>
        <end position="266"/>
    </location>
</feature>
<keyword evidence="3 6" id="KW-0732">Signal</keyword>
<keyword evidence="4" id="KW-0430">Lectin</keyword>
<evidence type="ECO:0000256" key="2">
    <source>
        <dbReference type="ARBA" id="ARBA00022525"/>
    </source>
</evidence>
<name>A0ABD3VQ01_SINWO</name>